<evidence type="ECO:0000313" key="2">
    <source>
        <dbReference type="Proteomes" id="UP001057291"/>
    </source>
</evidence>
<evidence type="ECO:0008006" key="3">
    <source>
        <dbReference type="Google" id="ProtNLM"/>
    </source>
</evidence>
<accession>A0AAV4LKB7</accession>
<dbReference type="Proteomes" id="UP001057291">
    <property type="component" value="Unassembled WGS sequence"/>
</dbReference>
<evidence type="ECO:0000313" key="1">
    <source>
        <dbReference type="EMBL" id="GIM48329.1"/>
    </source>
</evidence>
<sequence>MIHVKNLLKRLKASTQKKAQNCLACGKPIQEYKEEFYLGENLLGERAYVCSETCYEPLKQK</sequence>
<reference evidence="1" key="1">
    <citation type="journal article" date="2023" name="Int. J. Syst. Evol. Microbiol.">
        <title>Collibacillus ludicampi gen. nov., sp. nov., a new soil bacterium of the family Alicyclobacillaceae.</title>
        <authorList>
            <person name="Jojima T."/>
            <person name="Ioku Y."/>
            <person name="Fukuta Y."/>
            <person name="Shirasaka N."/>
            <person name="Matsumura Y."/>
            <person name="Mori M."/>
        </authorList>
    </citation>
    <scope>NUCLEOTIDE SEQUENCE</scope>
    <source>
        <strain evidence="1">TP075</strain>
    </source>
</reference>
<protein>
    <recommendedName>
        <fullName evidence="3">MYM-type domain-containing protein</fullName>
    </recommendedName>
</protein>
<dbReference type="EMBL" id="BOQE01000001">
    <property type="protein sequence ID" value="GIM48329.1"/>
    <property type="molecule type" value="Genomic_DNA"/>
</dbReference>
<name>A0AAV4LKB7_9BACL</name>
<proteinExistence type="predicted"/>
<organism evidence="1 2">
    <name type="scientific">Collibacillus ludicampi</name>
    <dbReference type="NCBI Taxonomy" id="2771369"/>
    <lineage>
        <taxon>Bacteria</taxon>
        <taxon>Bacillati</taxon>
        <taxon>Bacillota</taxon>
        <taxon>Bacilli</taxon>
        <taxon>Bacillales</taxon>
        <taxon>Alicyclobacillaceae</taxon>
        <taxon>Collibacillus</taxon>
    </lineage>
</organism>
<comment type="caution">
    <text evidence="1">The sequence shown here is derived from an EMBL/GenBank/DDBJ whole genome shotgun (WGS) entry which is preliminary data.</text>
</comment>
<dbReference type="AlphaFoldDB" id="A0AAV4LKB7"/>
<gene>
    <name evidence="1" type="ORF">DNHGIG_38780</name>
</gene>
<keyword evidence="2" id="KW-1185">Reference proteome</keyword>